<evidence type="ECO:0000256" key="4">
    <source>
        <dbReference type="ARBA" id="ARBA00022777"/>
    </source>
</evidence>
<dbReference type="SUPFAM" id="SSF49785">
    <property type="entry name" value="Galactose-binding domain-like"/>
    <property type="match status" value="1"/>
</dbReference>
<dbReference type="InterPro" id="IPR036890">
    <property type="entry name" value="HATPase_C_sf"/>
</dbReference>
<protein>
    <recommendedName>
        <fullName evidence="2">histidine kinase</fullName>
        <ecNumber evidence="2">2.7.13.3</ecNumber>
    </recommendedName>
</protein>
<feature type="transmembrane region" description="Helical" evidence="7">
    <location>
        <begin position="181"/>
        <end position="202"/>
    </location>
</feature>
<feature type="transmembrane region" description="Helical" evidence="7">
    <location>
        <begin position="357"/>
        <end position="376"/>
    </location>
</feature>
<feature type="signal peptide" evidence="8">
    <location>
        <begin position="1"/>
        <end position="20"/>
    </location>
</feature>
<keyword evidence="4 10" id="KW-0418">Kinase</keyword>
<evidence type="ECO:0000313" key="11">
    <source>
        <dbReference type="Proteomes" id="UP000620266"/>
    </source>
</evidence>
<proteinExistence type="predicted"/>
<feature type="transmembrane region" description="Helical" evidence="7">
    <location>
        <begin position="209"/>
        <end position="228"/>
    </location>
</feature>
<dbReference type="InterPro" id="IPR003594">
    <property type="entry name" value="HATPase_dom"/>
</dbReference>
<gene>
    <name evidence="10" type="ORF">GCM10007205_21630</name>
</gene>
<accession>A0A8J2XXJ3</accession>
<keyword evidence="6" id="KW-0175">Coiled coil</keyword>
<evidence type="ECO:0000256" key="5">
    <source>
        <dbReference type="ARBA" id="ARBA00023012"/>
    </source>
</evidence>
<comment type="caution">
    <text evidence="10">The sequence shown here is derived from an EMBL/GenBank/DDBJ whole genome shotgun (WGS) entry which is preliminary data.</text>
</comment>
<dbReference type="SMART" id="SM00387">
    <property type="entry name" value="HATPase_c"/>
    <property type="match status" value="1"/>
</dbReference>
<dbReference type="Gene3D" id="1.20.5.1930">
    <property type="match status" value="1"/>
</dbReference>
<dbReference type="GO" id="GO:0000160">
    <property type="term" value="P:phosphorelay signal transduction system"/>
    <property type="evidence" value="ECO:0007669"/>
    <property type="project" value="UniProtKB-KW"/>
</dbReference>
<evidence type="ECO:0000259" key="9">
    <source>
        <dbReference type="SMART" id="SM00387"/>
    </source>
</evidence>
<feature type="chain" id="PRO_5035253581" description="histidine kinase" evidence="8">
    <location>
        <begin position="21"/>
        <end position="621"/>
    </location>
</feature>
<reference evidence="10" key="1">
    <citation type="journal article" date="2014" name="Int. J. Syst. Evol. Microbiol.">
        <title>Complete genome sequence of Corynebacterium casei LMG S-19264T (=DSM 44701T), isolated from a smear-ripened cheese.</title>
        <authorList>
            <consortium name="US DOE Joint Genome Institute (JGI-PGF)"/>
            <person name="Walter F."/>
            <person name="Albersmeier A."/>
            <person name="Kalinowski J."/>
            <person name="Ruckert C."/>
        </authorList>
    </citation>
    <scope>NUCLEOTIDE SEQUENCE</scope>
    <source>
        <strain evidence="10">CCM 7086</strain>
    </source>
</reference>
<feature type="transmembrane region" description="Helical" evidence="7">
    <location>
        <begin position="298"/>
        <end position="317"/>
    </location>
</feature>
<keyword evidence="3" id="KW-0808">Transferase</keyword>
<dbReference type="CDD" id="cd16917">
    <property type="entry name" value="HATPase_UhpB-NarQ-NarX-like"/>
    <property type="match status" value="1"/>
</dbReference>
<keyword evidence="7" id="KW-0812">Transmembrane</keyword>
<keyword evidence="5" id="KW-0902">Two-component regulatory system</keyword>
<feature type="domain" description="Histidine kinase/HSP90-like ATPase" evidence="9">
    <location>
        <begin position="523"/>
        <end position="618"/>
    </location>
</feature>
<dbReference type="Proteomes" id="UP000620266">
    <property type="component" value="Unassembled WGS sequence"/>
</dbReference>
<feature type="coiled-coil region" evidence="6">
    <location>
        <begin position="382"/>
        <end position="409"/>
    </location>
</feature>
<dbReference type="Pfam" id="PF07695">
    <property type="entry name" value="7TMR-DISM_7TM"/>
    <property type="match status" value="1"/>
</dbReference>
<keyword evidence="11" id="KW-1185">Reference proteome</keyword>
<evidence type="ECO:0000256" key="2">
    <source>
        <dbReference type="ARBA" id="ARBA00012438"/>
    </source>
</evidence>
<dbReference type="PANTHER" id="PTHR24421">
    <property type="entry name" value="NITRATE/NITRITE SENSOR PROTEIN NARX-RELATED"/>
    <property type="match status" value="1"/>
</dbReference>
<dbReference type="SUPFAM" id="SSF55874">
    <property type="entry name" value="ATPase domain of HSP90 chaperone/DNA topoisomerase II/histidine kinase"/>
    <property type="match status" value="1"/>
</dbReference>
<feature type="transmembrane region" description="Helical" evidence="7">
    <location>
        <begin position="240"/>
        <end position="262"/>
    </location>
</feature>
<dbReference type="EC" id="2.7.13.3" evidence="2"/>
<keyword evidence="7" id="KW-1133">Transmembrane helix</keyword>
<dbReference type="Pfam" id="PF02518">
    <property type="entry name" value="HATPase_c"/>
    <property type="match status" value="1"/>
</dbReference>
<dbReference type="InterPro" id="IPR011623">
    <property type="entry name" value="7TMR_DISM_rcpt_extracell_dom1"/>
</dbReference>
<dbReference type="PANTHER" id="PTHR24421:SF10">
    <property type="entry name" value="NITRATE_NITRITE SENSOR PROTEIN NARQ"/>
    <property type="match status" value="1"/>
</dbReference>
<dbReference type="InterPro" id="IPR008979">
    <property type="entry name" value="Galactose-bd-like_sf"/>
</dbReference>
<name>A0A8J2XXJ3_9BURK</name>
<dbReference type="AlphaFoldDB" id="A0A8J2XXJ3"/>
<feature type="transmembrane region" description="Helical" evidence="7">
    <location>
        <begin position="274"/>
        <end position="292"/>
    </location>
</feature>
<sequence length="621" mass="69636">MKWLAALLWLALLLCTPARAAEPATDETCTARILSIQTTKAAPDGTLATDAPWQTVTLPDNWTTRWPDYSGTAWYRIDWKPQCAHAQLALAIESIVMAGEVHVNDNLIWRDASLSEPLSRSWNMPRYWRLPQAMLHDGTNTLLFRVVGVAGQSPGLGPVYLGEAHALQQQHDERWWRNRTLFTSNLTISMVLSGLFFCIWLTNRKQGEYGWYALMSLFWVLFAANILATTPWPFGDTVTAARANAMALVLYVACFCVFTWRFGRQSLPRIEKALWAASAILLVFVACMPAAMLQQTLAVAHLVPATFFFINCLQFPVHALRTRQIENRILAVALLLFFGVALHDLLLMLHVIGDGKALTPVTSIAAMLCMSGVLGLRHARNMRRIERFNEELEQGIDHARNELEARLAREHELVLANTRLQERLRISHDLHDGLGGSLVRMMAMVEQAEAPLQNQQFLSLLKLIRDDLRQTIDAGSSNGVKVPATPTEWIAPLRHRFMQLFDDRDTEVSWTLPPHWRTPPNALQCLALTRLAEEALINIVKHSRARHVQLRMWQPADDLLVLEIEDDGVGFDVDAVRHAGISVGMRSMHARIAAVGGRLDVQSVPGRTVLTATLRLAPASP</sequence>
<dbReference type="Gene3D" id="3.30.565.10">
    <property type="entry name" value="Histidine kinase-like ATPase, C-terminal domain"/>
    <property type="match status" value="1"/>
</dbReference>
<evidence type="ECO:0000256" key="8">
    <source>
        <dbReference type="SAM" id="SignalP"/>
    </source>
</evidence>
<dbReference type="RefSeq" id="WP_188396273.1">
    <property type="nucleotide sequence ID" value="NZ_BMCG01000004.1"/>
</dbReference>
<keyword evidence="7" id="KW-0472">Membrane</keyword>
<evidence type="ECO:0000313" key="10">
    <source>
        <dbReference type="EMBL" id="GGC12182.1"/>
    </source>
</evidence>
<organism evidence="10 11">
    <name type="scientific">Oxalicibacterium flavum</name>
    <dbReference type="NCBI Taxonomy" id="179467"/>
    <lineage>
        <taxon>Bacteria</taxon>
        <taxon>Pseudomonadati</taxon>
        <taxon>Pseudomonadota</taxon>
        <taxon>Betaproteobacteria</taxon>
        <taxon>Burkholderiales</taxon>
        <taxon>Oxalobacteraceae</taxon>
        <taxon>Oxalicibacterium</taxon>
    </lineage>
</organism>
<evidence type="ECO:0000256" key="3">
    <source>
        <dbReference type="ARBA" id="ARBA00022679"/>
    </source>
</evidence>
<dbReference type="InterPro" id="IPR050482">
    <property type="entry name" value="Sensor_HK_TwoCompSys"/>
</dbReference>
<dbReference type="Gene3D" id="2.60.120.260">
    <property type="entry name" value="Galactose-binding domain-like"/>
    <property type="match status" value="1"/>
</dbReference>
<comment type="catalytic activity">
    <reaction evidence="1">
        <text>ATP + protein L-histidine = ADP + protein N-phospho-L-histidine.</text>
        <dbReference type="EC" id="2.7.13.3"/>
    </reaction>
</comment>
<evidence type="ECO:0000256" key="1">
    <source>
        <dbReference type="ARBA" id="ARBA00000085"/>
    </source>
</evidence>
<evidence type="ECO:0000256" key="6">
    <source>
        <dbReference type="SAM" id="Coils"/>
    </source>
</evidence>
<feature type="transmembrane region" description="Helical" evidence="7">
    <location>
        <begin position="329"/>
        <end position="351"/>
    </location>
</feature>
<dbReference type="GO" id="GO:0004673">
    <property type="term" value="F:protein histidine kinase activity"/>
    <property type="evidence" value="ECO:0007669"/>
    <property type="project" value="UniProtKB-EC"/>
</dbReference>
<reference evidence="10" key="2">
    <citation type="submission" date="2020-09" db="EMBL/GenBank/DDBJ databases">
        <authorList>
            <person name="Sun Q."/>
            <person name="Sedlacek I."/>
        </authorList>
    </citation>
    <scope>NUCLEOTIDE SEQUENCE</scope>
    <source>
        <strain evidence="10">CCM 7086</strain>
    </source>
</reference>
<evidence type="ECO:0000256" key="7">
    <source>
        <dbReference type="SAM" id="Phobius"/>
    </source>
</evidence>
<keyword evidence="8" id="KW-0732">Signal</keyword>
<dbReference type="EMBL" id="BMCG01000004">
    <property type="protein sequence ID" value="GGC12182.1"/>
    <property type="molecule type" value="Genomic_DNA"/>
</dbReference>